<dbReference type="InParanoid" id="A0A2K1IJ60"/>
<evidence type="ECO:0000313" key="4">
    <source>
        <dbReference type="Proteomes" id="UP000006727"/>
    </source>
</evidence>
<dbReference type="EMBL" id="ABEU02000023">
    <property type="protein sequence ID" value="PNR29315.1"/>
    <property type="molecule type" value="Genomic_DNA"/>
</dbReference>
<feature type="region of interest" description="Disordered" evidence="1">
    <location>
        <begin position="1"/>
        <end position="27"/>
    </location>
</feature>
<dbReference type="AlphaFoldDB" id="A0A2K1IJ60"/>
<dbReference type="Proteomes" id="UP000006727">
    <property type="component" value="Chromosome 23"/>
</dbReference>
<accession>A0A2K1IJ60</accession>
<feature type="compositionally biased region" description="Polar residues" evidence="1">
    <location>
        <begin position="14"/>
        <end position="23"/>
    </location>
</feature>
<evidence type="ECO:0000256" key="1">
    <source>
        <dbReference type="SAM" id="MobiDB-lite"/>
    </source>
</evidence>
<reference evidence="2 4" key="1">
    <citation type="journal article" date="2008" name="Science">
        <title>The Physcomitrella genome reveals evolutionary insights into the conquest of land by plants.</title>
        <authorList>
            <person name="Rensing S."/>
            <person name="Lang D."/>
            <person name="Zimmer A."/>
            <person name="Terry A."/>
            <person name="Salamov A."/>
            <person name="Shapiro H."/>
            <person name="Nishiyama T."/>
            <person name="Perroud P.-F."/>
            <person name="Lindquist E."/>
            <person name="Kamisugi Y."/>
            <person name="Tanahashi T."/>
            <person name="Sakakibara K."/>
            <person name="Fujita T."/>
            <person name="Oishi K."/>
            <person name="Shin-I T."/>
            <person name="Kuroki Y."/>
            <person name="Toyoda A."/>
            <person name="Suzuki Y."/>
            <person name="Hashimoto A."/>
            <person name="Yamaguchi K."/>
            <person name="Sugano A."/>
            <person name="Kohara Y."/>
            <person name="Fujiyama A."/>
            <person name="Anterola A."/>
            <person name="Aoki S."/>
            <person name="Ashton N."/>
            <person name="Barbazuk W.B."/>
            <person name="Barker E."/>
            <person name="Bennetzen J."/>
            <person name="Bezanilla M."/>
            <person name="Blankenship R."/>
            <person name="Cho S.H."/>
            <person name="Dutcher S."/>
            <person name="Estelle M."/>
            <person name="Fawcett J.A."/>
            <person name="Gundlach H."/>
            <person name="Hanada K."/>
            <person name="Heyl A."/>
            <person name="Hicks K.A."/>
            <person name="Hugh J."/>
            <person name="Lohr M."/>
            <person name="Mayer K."/>
            <person name="Melkozernov A."/>
            <person name="Murata T."/>
            <person name="Nelson D."/>
            <person name="Pils B."/>
            <person name="Prigge M."/>
            <person name="Reiss B."/>
            <person name="Renner T."/>
            <person name="Rombauts S."/>
            <person name="Rushton P."/>
            <person name="Sanderfoot A."/>
            <person name="Schween G."/>
            <person name="Shiu S.-H."/>
            <person name="Stueber K."/>
            <person name="Theodoulou F.L."/>
            <person name="Tu H."/>
            <person name="Van de Peer Y."/>
            <person name="Verrier P.J."/>
            <person name="Waters E."/>
            <person name="Wood A."/>
            <person name="Yang L."/>
            <person name="Cove D."/>
            <person name="Cuming A."/>
            <person name="Hasebe M."/>
            <person name="Lucas S."/>
            <person name="Mishler D.B."/>
            <person name="Reski R."/>
            <person name="Grigoriev I."/>
            <person name="Quatrano R.S."/>
            <person name="Boore J.L."/>
        </authorList>
    </citation>
    <scope>NUCLEOTIDE SEQUENCE [LARGE SCALE GENOMIC DNA]</scope>
    <source>
        <strain evidence="3 4">cv. Gransden 2004</strain>
    </source>
</reference>
<proteinExistence type="predicted"/>
<gene>
    <name evidence="2" type="ORF">PHYPA_028007</name>
</gene>
<dbReference type="EnsemblPlants" id="Pp3c23_13081V3.1">
    <property type="protein sequence ID" value="PAC:32950426.CDS.1"/>
    <property type="gene ID" value="Pp3c23_13081"/>
</dbReference>
<evidence type="ECO:0000313" key="2">
    <source>
        <dbReference type="EMBL" id="PNR29315.1"/>
    </source>
</evidence>
<name>A0A2K1IJ60_PHYPA</name>
<organism evidence="2">
    <name type="scientific">Physcomitrium patens</name>
    <name type="common">Spreading-leaved earth moss</name>
    <name type="synonym">Physcomitrella patens</name>
    <dbReference type="NCBI Taxonomy" id="3218"/>
    <lineage>
        <taxon>Eukaryota</taxon>
        <taxon>Viridiplantae</taxon>
        <taxon>Streptophyta</taxon>
        <taxon>Embryophyta</taxon>
        <taxon>Bryophyta</taxon>
        <taxon>Bryophytina</taxon>
        <taxon>Bryopsida</taxon>
        <taxon>Funariidae</taxon>
        <taxon>Funariales</taxon>
        <taxon>Funariaceae</taxon>
        <taxon>Physcomitrium</taxon>
    </lineage>
</organism>
<keyword evidence="4" id="KW-1185">Reference proteome</keyword>
<dbReference type="Gramene" id="Pp3c23_13081V3.1">
    <property type="protein sequence ID" value="PAC:32950426.CDS.1"/>
    <property type="gene ID" value="Pp3c23_13081"/>
</dbReference>
<sequence length="88" mass="9916">MNPKVPFFGRSMLPSFQSGGSPTSRHRNEPAVLVHNQEGKNVSHRARGCLFDSMDHHPTPRLRLPWTKKHCSQRSPPFCILSSPNPVC</sequence>
<protein>
    <submittedName>
        <fullName evidence="2 3">Uncharacterized protein</fullName>
    </submittedName>
</protein>
<reference evidence="2 4" key="2">
    <citation type="journal article" date="2018" name="Plant J.">
        <title>The Physcomitrella patens chromosome-scale assembly reveals moss genome structure and evolution.</title>
        <authorList>
            <person name="Lang D."/>
            <person name="Ullrich K.K."/>
            <person name="Murat F."/>
            <person name="Fuchs J."/>
            <person name="Jenkins J."/>
            <person name="Haas F.B."/>
            <person name="Piednoel M."/>
            <person name="Gundlach H."/>
            <person name="Van Bel M."/>
            <person name="Meyberg R."/>
            <person name="Vives C."/>
            <person name="Morata J."/>
            <person name="Symeonidi A."/>
            <person name="Hiss M."/>
            <person name="Muchero W."/>
            <person name="Kamisugi Y."/>
            <person name="Saleh O."/>
            <person name="Blanc G."/>
            <person name="Decker E.L."/>
            <person name="van Gessel N."/>
            <person name="Grimwood J."/>
            <person name="Hayes R.D."/>
            <person name="Graham S.W."/>
            <person name="Gunter L.E."/>
            <person name="McDaniel S.F."/>
            <person name="Hoernstein S.N.W."/>
            <person name="Larsson A."/>
            <person name="Li F.W."/>
            <person name="Perroud P.F."/>
            <person name="Phillips J."/>
            <person name="Ranjan P."/>
            <person name="Rokshar D.S."/>
            <person name="Rothfels C.J."/>
            <person name="Schneider L."/>
            <person name="Shu S."/>
            <person name="Stevenson D.W."/>
            <person name="Thummler F."/>
            <person name="Tillich M."/>
            <person name="Villarreal Aguilar J.C."/>
            <person name="Widiez T."/>
            <person name="Wong G.K."/>
            <person name="Wymore A."/>
            <person name="Zhang Y."/>
            <person name="Zimmer A.D."/>
            <person name="Quatrano R.S."/>
            <person name="Mayer K.F.X."/>
            <person name="Goodstein D."/>
            <person name="Casacuberta J.M."/>
            <person name="Vandepoele K."/>
            <person name="Reski R."/>
            <person name="Cuming A.C."/>
            <person name="Tuskan G.A."/>
            <person name="Maumus F."/>
            <person name="Salse J."/>
            <person name="Schmutz J."/>
            <person name="Rensing S.A."/>
        </authorList>
    </citation>
    <scope>NUCLEOTIDE SEQUENCE [LARGE SCALE GENOMIC DNA]</scope>
    <source>
        <strain evidence="3 4">cv. Gransden 2004</strain>
    </source>
</reference>
<reference evidence="3" key="3">
    <citation type="submission" date="2020-12" db="UniProtKB">
        <authorList>
            <consortium name="EnsemblPlants"/>
        </authorList>
    </citation>
    <scope>IDENTIFICATION</scope>
</reference>
<evidence type="ECO:0000313" key="3">
    <source>
        <dbReference type="EnsemblPlants" id="PAC:32950426.CDS.1"/>
    </source>
</evidence>